<reference evidence="3" key="2">
    <citation type="submission" date="2015-01" db="EMBL/GenBank/DDBJ databases">
        <title>Evolutionary Origins and Diversification of the Mycorrhizal Mutualists.</title>
        <authorList>
            <consortium name="DOE Joint Genome Institute"/>
            <consortium name="Mycorrhizal Genomics Consortium"/>
            <person name="Kohler A."/>
            <person name="Kuo A."/>
            <person name="Nagy L.G."/>
            <person name="Floudas D."/>
            <person name="Copeland A."/>
            <person name="Barry K.W."/>
            <person name="Cichocki N."/>
            <person name="Veneault-Fourrey C."/>
            <person name="LaButti K."/>
            <person name="Lindquist E.A."/>
            <person name="Lipzen A."/>
            <person name="Lundell T."/>
            <person name="Morin E."/>
            <person name="Murat C."/>
            <person name="Riley R."/>
            <person name="Ohm R."/>
            <person name="Sun H."/>
            <person name="Tunlid A."/>
            <person name="Henrissat B."/>
            <person name="Grigoriev I.V."/>
            <person name="Hibbett D.S."/>
            <person name="Martin F."/>
        </authorList>
    </citation>
    <scope>NUCLEOTIDE SEQUENCE [LARGE SCALE GENOMIC DNA]</scope>
    <source>
        <strain evidence="3">Marx 270</strain>
    </source>
</reference>
<gene>
    <name evidence="2" type="ORF">M404DRAFT_993993</name>
</gene>
<name>A0A0C3JV61_PISTI</name>
<keyword evidence="3" id="KW-1185">Reference proteome</keyword>
<evidence type="ECO:0000256" key="1">
    <source>
        <dbReference type="SAM" id="MobiDB-lite"/>
    </source>
</evidence>
<dbReference type="EMBL" id="KN831947">
    <property type="protein sequence ID" value="KIO13028.1"/>
    <property type="molecule type" value="Genomic_DNA"/>
</dbReference>
<dbReference type="InParanoid" id="A0A0C3JV61"/>
<proteinExistence type="predicted"/>
<dbReference type="Proteomes" id="UP000054217">
    <property type="component" value="Unassembled WGS sequence"/>
</dbReference>
<dbReference type="AlphaFoldDB" id="A0A0C3JV61"/>
<accession>A0A0C3JV61</accession>
<protein>
    <submittedName>
        <fullName evidence="2">Uncharacterized protein</fullName>
    </submittedName>
</protein>
<evidence type="ECO:0000313" key="3">
    <source>
        <dbReference type="Proteomes" id="UP000054217"/>
    </source>
</evidence>
<dbReference type="HOGENOM" id="CLU_2758829_0_0_1"/>
<evidence type="ECO:0000313" key="2">
    <source>
        <dbReference type="EMBL" id="KIO13028.1"/>
    </source>
</evidence>
<sequence length="70" mass="7623">MQSICAMFNPSCADYLRTGLRGKSFKAHLKAWLFSRHPRHAAVPGMSPVATDPEAGNEDLRVSTADMTAC</sequence>
<feature type="region of interest" description="Disordered" evidence="1">
    <location>
        <begin position="44"/>
        <end position="70"/>
    </location>
</feature>
<organism evidence="2 3">
    <name type="scientific">Pisolithus tinctorius Marx 270</name>
    <dbReference type="NCBI Taxonomy" id="870435"/>
    <lineage>
        <taxon>Eukaryota</taxon>
        <taxon>Fungi</taxon>
        <taxon>Dikarya</taxon>
        <taxon>Basidiomycota</taxon>
        <taxon>Agaricomycotina</taxon>
        <taxon>Agaricomycetes</taxon>
        <taxon>Agaricomycetidae</taxon>
        <taxon>Boletales</taxon>
        <taxon>Sclerodermatineae</taxon>
        <taxon>Pisolithaceae</taxon>
        <taxon>Pisolithus</taxon>
    </lineage>
</organism>
<reference evidence="2 3" key="1">
    <citation type="submission" date="2014-04" db="EMBL/GenBank/DDBJ databases">
        <authorList>
            <consortium name="DOE Joint Genome Institute"/>
            <person name="Kuo A."/>
            <person name="Kohler A."/>
            <person name="Costa M.D."/>
            <person name="Nagy L.G."/>
            <person name="Floudas D."/>
            <person name="Copeland A."/>
            <person name="Barry K.W."/>
            <person name="Cichocki N."/>
            <person name="Veneault-Fourrey C."/>
            <person name="LaButti K."/>
            <person name="Lindquist E.A."/>
            <person name="Lipzen A."/>
            <person name="Lundell T."/>
            <person name="Morin E."/>
            <person name="Murat C."/>
            <person name="Sun H."/>
            <person name="Tunlid A."/>
            <person name="Henrissat B."/>
            <person name="Grigoriev I.V."/>
            <person name="Hibbett D.S."/>
            <person name="Martin F."/>
            <person name="Nordberg H.P."/>
            <person name="Cantor M.N."/>
            <person name="Hua S.X."/>
        </authorList>
    </citation>
    <scope>NUCLEOTIDE SEQUENCE [LARGE SCALE GENOMIC DNA]</scope>
    <source>
        <strain evidence="2 3">Marx 270</strain>
    </source>
</reference>